<sequence length="96" mass="11285">MIYQILKSRHADSPETAVTTDELIEATGLSKRQVVEQVKKEREHHFINSITKDGGGYYRPRTRADVAKYNKIREYRIAQTAITMRMSRKFLKRWGN</sequence>
<dbReference type="Proteomes" id="UP000441455">
    <property type="component" value="Unassembled WGS sequence"/>
</dbReference>
<dbReference type="EMBL" id="VULN01000003">
    <property type="protein sequence ID" value="MSS81590.1"/>
    <property type="molecule type" value="Genomic_DNA"/>
</dbReference>
<reference evidence="1 2" key="1">
    <citation type="submission" date="2019-08" db="EMBL/GenBank/DDBJ databases">
        <title>In-depth cultivation of the pig gut microbiome towards novel bacterial diversity and tailored functional studies.</title>
        <authorList>
            <person name="Wylensek D."/>
            <person name="Hitch T.C.A."/>
            <person name="Clavel T."/>
        </authorList>
    </citation>
    <scope>NUCLEOTIDE SEQUENCE [LARGE SCALE GENOMIC DNA]</scope>
    <source>
        <strain evidence="1 2">WCA-389-WT-5B</strain>
    </source>
</reference>
<proteinExistence type="predicted"/>
<protein>
    <submittedName>
        <fullName evidence="1">Uncharacterized protein</fullName>
    </submittedName>
</protein>
<organism evidence="1 2">
    <name type="scientific">Acidaminococcus fermentans</name>
    <dbReference type="NCBI Taxonomy" id="905"/>
    <lineage>
        <taxon>Bacteria</taxon>
        <taxon>Bacillati</taxon>
        <taxon>Bacillota</taxon>
        <taxon>Negativicutes</taxon>
        <taxon>Acidaminococcales</taxon>
        <taxon>Acidaminococcaceae</taxon>
        <taxon>Acidaminococcus</taxon>
    </lineage>
</organism>
<comment type="caution">
    <text evidence="1">The sequence shown here is derived from an EMBL/GenBank/DDBJ whole genome shotgun (WGS) entry which is preliminary data.</text>
</comment>
<accession>A0A6N7VKL4</accession>
<gene>
    <name evidence="1" type="ORF">FX155_03055</name>
</gene>
<evidence type="ECO:0000313" key="2">
    <source>
        <dbReference type="Proteomes" id="UP000441455"/>
    </source>
</evidence>
<dbReference type="AlphaFoldDB" id="A0A6N7VKL4"/>
<dbReference type="RefSeq" id="WP_154487750.1">
    <property type="nucleotide sequence ID" value="NZ_JALEUN010000135.1"/>
</dbReference>
<evidence type="ECO:0000313" key="1">
    <source>
        <dbReference type="EMBL" id="MSS81590.1"/>
    </source>
</evidence>
<name>A0A6N7VKL4_ACIFE</name>